<dbReference type="Proteomes" id="UP000184383">
    <property type="component" value="Unassembled WGS sequence"/>
</dbReference>
<proteinExistence type="predicted"/>
<protein>
    <submittedName>
        <fullName evidence="4">Uncharacterized protein</fullName>
    </submittedName>
</protein>
<dbReference type="RefSeq" id="XP_040686591.1">
    <property type="nucleotide sequence ID" value="XM_040833358.1"/>
</dbReference>
<organism evidence="4 5">
    <name type="scientific">Aspergillus wentii DTO 134E9</name>
    <dbReference type="NCBI Taxonomy" id="1073089"/>
    <lineage>
        <taxon>Eukaryota</taxon>
        <taxon>Fungi</taxon>
        <taxon>Dikarya</taxon>
        <taxon>Ascomycota</taxon>
        <taxon>Pezizomycotina</taxon>
        <taxon>Eurotiomycetes</taxon>
        <taxon>Eurotiomycetidae</taxon>
        <taxon>Eurotiales</taxon>
        <taxon>Aspergillaceae</taxon>
        <taxon>Aspergillus</taxon>
        <taxon>Aspergillus subgen. Cremei</taxon>
    </lineage>
</organism>
<reference evidence="5" key="1">
    <citation type="journal article" date="2017" name="Genome Biol.">
        <title>Comparative genomics reveals high biological diversity and specific adaptations in the industrially and medically important fungal genus Aspergillus.</title>
        <authorList>
            <person name="de Vries R.P."/>
            <person name="Riley R."/>
            <person name="Wiebenga A."/>
            <person name="Aguilar-Osorio G."/>
            <person name="Amillis S."/>
            <person name="Uchima C.A."/>
            <person name="Anderluh G."/>
            <person name="Asadollahi M."/>
            <person name="Askin M."/>
            <person name="Barry K."/>
            <person name="Battaglia E."/>
            <person name="Bayram O."/>
            <person name="Benocci T."/>
            <person name="Braus-Stromeyer S.A."/>
            <person name="Caldana C."/>
            <person name="Canovas D."/>
            <person name="Cerqueira G.C."/>
            <person name="Chen F."/>
            <person name="Chen W."/>
            <person name="Choi C."/>
            <person name="Clum A."/>
            <person name="Dos Santos R.A."/>
            <person name="Damasio A.R."/>
            <person name="Diallinas G."/>
            <person name="Emri T."/>
            <person name="Fekete E."/>
            <person name="Flipphi M."/>
            <person name="Freyberg S."/>
            <person name="Gallo A."/>
            <person name="Gournas C."/>
            <person name="Habgood R."/>
            <person name="Hainaut M."/>
            <person name="Harispe M.L."/>
            <person name="Henrissat B."/>
            <person name="Hilden K.S."/>
            <person name="Hope R."/>
            <person name="Hossain A."/>
            <person name="Karabika E."/>
            <person name="Karaffa L."/>
            <person name="Karanyi Z."/>
            <person name="Krasevec N."/>
            <person name="Kuo A."/>
            <person name="Kusch H."/>
            <person name="LaButti K."/>
            <person name="Lagendijk E.L."/>
            <person name="Lapidus A."/>
            <person name="Levasseur A."/>
            <person name="Lindquist E."/>
            <person name="Lipzen A."/>
            <person name="Logrieco A.F."/>
            <person name="MacCabe A."/>
            <person name="Maekelae M.R."/>
            <person name="Malavazi I."/>
            <person name="Melin P."/>
            <person name="Meyer V."/>
            <person name="Mielnichuk N."/>
            <person name="Miskei M."/>
            <person name="Molnar A.P."/>
            <person name="Mule G."/>
            <person name="Ngan C.Y."/>
            <person name="Orejas M."/>
            <person name="Orosz E."/>
            <person name="Ouedraogo J.P."/>
            <person name="Overkamp K.M."/>
            <person name="Park H.-S."/>
            <person name="Perrone G."/>
            <person name="Piumi F."/>
            <person name="Punt P.J."/>
            <person name="Ram A.F."/>
            <person name="Ramon A."/>
            <person name="Rauscher S."/>
            <person name="Record E."/>
            <person name="Riano-Pachon D.M."/>
            <person name="Robert V."/>
            <person name="Roehrig J."/>
            <person name="Ruller R."/>
            <person name="Salamov A."/>
            <person name="Salih N.S."/>
            <person name="Samson R.A."/>
            <person name="Sandor E."/>
            <person name="Sanguinetti M."/>
            <person name="Schuetze T."/>
            <person name="Sepcic K."/>
            <person name="Shelest E."/>
            <person name="Sherlock G."/>
            <person name="Sophianopoulou V."/>
            <person name="Squina F.M."/>
            <person name="Sun H."/>
            <person name="Susca A."/>
            <person name="Todd R.B."/>
            <person name="Tsang A."/>
            <person name="Unkles S.E."/>
            <person name="van de Wiele N."/>
            <person name="van Rossen-Uffink D."/>
            <person name="Oliveira J.V."/>
            <person name="Vesth T.C."/>
            <person name="Visser J."/>
            <person name="Yu J.-H."/>
            <person name="Zhou M."/>
            <person name="Andersen M.R."/>
            <person name="Archer D.B."/>
            <person name="Baker S.E."/>
            <person name="Benoit I."/>
            <person name="Brakhage A.A."/>
            <person name="Braus G.H."/>
            <person name="Fischer R."/>
            <person name="Frisvad J.C."/>
            <person name="Goldman G.H."/>
            <person name="Houbraken J."/>
            <person name="Oakley B."/>
            <person name="Pocsi I."/>
            <person name="Scazzocchio C."/>
            <person name="Seiboth B."/>
            <person name="vanKuyk P.A."/>
            <person name="Wortman J."/>
            <person name="Dyer P.S."/>
            <person name="Grigoriev I.V."/>
        </authorList>
    </citation>
    <scope>NUCLEOTIDE SEQUENCE [LARGE SCALE GENOMIC DNA]</scope>
    <source>
        <strain evidence="5">DTO 134E9</strain>
    </source>
</reference>
<feature type="repeat" description="ANK" evidence="3">
    <location>
        <begin position="59"/>
        <end position="96"/>
    </location>
</feature>
<dbReference type="PROSITE" id="PS50297">
    <property type="entry name" value="ANK_REP_REGION"/>
    <property type="match status" value="1"/>
</dbReference>
<dbReference type="AlphaFoldDB" id="A0A1L9RDD0"/>
<dbReference type="OrthoDB" id="366390at2759"/>
<dbReference type="PANTHER" id="PTHR24171">
    <property type="entry name" value="ANKYRIN REPEAT DOMAIN-CONTAINING PROTEIN 39-RELATED"/>
    <property type="match status" value="1"/>
</dbReference>
<dbReference type="Gene3D" id="1.25.40.20">
    <property type="entry name" value="Ankyrin repeat-containing domain"/>
    <property type="match status" value="2"/>
</dbReference>
<dbReference type="PRINTS" id="PR01415">
    <property type="entry name" value="ANKYRIN"/>
</dbReference>
<evidence type="ECO:0000313" key="4">
    <source>
        <dbReference type="EMBL" id="OJJ32914.1"/>
    </source>
</evidence>
<dbReference type="InterPro" id="IPR002110">
    <property type="entry name" value="Ankyrin_rpt"/>
</dbReference>
<evidence type="ECO:0000256" key="2">
    <source>
        <dbReference type="ARBA" id="ARBA00023043"/>
    </source>
</evidence>
<dbReference type="EMBL" id="KV878214">
    <property type="protein sequence ID" value="OJJ32914.1"/>
    <property type="molecule type" value="Genomic_DNA"/>
</dbReference>
<keyword evidence="2 3" id="KW-0040">ANK repeat</keyword>
<feature type="repeat" description="ANK" evidence="3">
    <location>
        <begin position="97"/>
        <end position="136"/>
    </location>
</feature>
<keyword evidence="5" id="KW-1185">Reference proteome</keyword>
<feature type="repeat" description="ANK" evidence="3">
    <location>
        <begin position="26"/>
        <end position="58"/>
    </location>
</feature>
<dbReference type="Pfam" id="PF12796">
    <property type="entry name" value="Ank_2"/>
    <property type="match status" value="2"/>
</dbReference>
<dbReference type="SMART" id="SM00248">
    <property type="entry name" value="ANK"/>
    <property type="match status" value="3"/>
</dbReference>
<evidence type="ECO:0000256" key="1">
    <source>
        <dbReference type="ARBA" id="ARBA00022737"/>
    </source>
</evidence>
<dbReference type="GeneID" id="63749206"/>
<name>A0A1L9RDD0_ASPWE</name>
<evidence type="ECO:0000256" key="3">
    <source>
        <dbReference type="PROSITE-ProRule" id="PRU00023"/>
    </source>
</evidence>
<dbReference type="SUPFAM" id="SSF48403">
    <property type="entry name" value="Ankyrin repeat"/>
    <property type="match status" value="1"/>
</dbReference>
<dbReference type="InterPro" id="IPR036770">
    <property type="entry name" value="Ankyrin_rpt-contain_sf"/>
</dbReference>
<gene>
    <name evidence="4" type="ORF">ASPWEDRAFT_30041</name>
</gene>
<accession>A0A1L9RDD0</accession>
<dbReference type="STRING" id="1073089.A0A1L9RDD0"/>
<evidence type="ECO:0000313" key="5">
    <source>
        <dbReference type="Proteomes" id="UP000184383"/>
    </source>
</evidence>
<dbReference type="PROSITE" id="PS50088">
    <property type="entry name" value="ANK_REPEAT"/>
    <property type="match status" value="3"/>
</dbReference>
<sequence>MPSHGGLEIFRLLIKAGADISMRDDMGITPLHQAARAGDCPILDMLMQHGADVNSQTKNGRTPLIEAIAVDSDRKPHLLVTTMLLERGADVGLTSSDGRTVLHEMASMPQKRLNELDINVVSLLLDNGADPTARDHNGQLASDLAARESNTKMVQVLERWGME</sequence>
<keyword evidence="1" id="KW-0677">Repeat</keyword>
<dbReference type="VEuPathDB" id="FungiDB:ASPWEDRAFT_30041"/>